<organism evidence="2 3">
    <name type="scientific">Candidatus Nomurabacteria bacterium GW2011_GWB1_40_7</name>
    <dbReference type="NCBI Taxonomy" id="1618744"/>
    <lineage>
        <taxon>Bacteria</taxon>
        <taxon>Candidatus Nomuraibacteriota</taxon>
    </lineage>
</organism>
<gene>
    <name evidence="2" type="ORF">UU13_C0022G0007</name>
</gene>
<name>A0A0G0T4Z0_9BACT</name>
<comment type="caution">
    <text evidence="2">The sequence shown here is derived from an EMBL/GenBank/DDBJ whole genome shotgun (WGS) entry which is preliminary data.</text>
</comment>
<evidence type="ECO:0000313" key="2">
    <source>
        <dbReference type="EMBL" id="KKR69766.1"/>
    </source>
</evidence>
<proteinExistence type="predicted"/>
<evidence type="ECO:0000313" key="3">
    <source>
        <dbReference type="Proteomes" id="UP000034452"/>
    </source>
</evidence>
<reference evidence="2 3" key="1">
    <citation type="journal article" date="2015" name="Nature">
        <title>rRNA introns, odd ribosomes, and small enigmatic genomes across a large radiation of phyla.</title>
        <authorList>
            <person name="Brown C.T."/>
            <person name="Hug L.A."/>
            <person name="Thomas B.C."/>
            <person name="Sharon I."/>
            <person name="Castelle C.J."/>
            <person name="Singh A."/>
            <person name="Wilkins M.J."/>
            <person name="Williams K.H."/>
            <person name="Banfield J.F."/>
        </authorList>
    </citation>
    <scope>NUCLEOTIDE SEQUENCE [LARGE SCALE GENOMIC DNA]</scope>
</reference>
<protein>
    <submittedName>
        <fullName evidence="2">Uncharacterized protein</fullName>
    </submittedName>
</protein>
<sequence length="62" mass="6691">MNPAGIFMAVIFVALFAALILAGVAASALRFSGRFQDLLIEEKKKKKEAERRASTLIEPGPS</sequence>
<feature type="transmembrane region" description="Helical" evidence="1">
    <location>
        <begin position="6"/>
        <end position="29"/>
    </location>
</feature>
<evidence type="ECO:0000256" key="1">
    <source>
        <dbReference type="SAM" id="Phobius"/>
    </source>
</evidence>
<dbReference type="EMBL" id="LBZL01000022">
    <property type="protein sequence ID" value="KKR69766.1"/>
    <property type="molecule type" value="Genomic_DNA"/>
</dbReference>
<accession>A0A0G0T4Z0</accession>
<dbReference type="Proteomes" id="UP000034452">
    <property type="component" value="Unassembled WGS sequence"/>
</dbReference>
<keyword evidence="1" id="KW-1133">Transmembrane helix</keyword>
<keyword evidence="1" id="KW-0472">Membrane</keyword>
<dbReference type="AlphaFoldDB" id="A0A0G0T4Z0"/>
<keyword evidence="1" id="KW-0812">Transmembrane</keyword>